<evidence type="ECO:0000256" key="1">
    <source>
        <dbReference type="SAM" id="SignalP"/>
    </source>
</evidence>
<keyword evidence="3" id="KW-1185">Reference proteome</keyword>
<dbReference type="EMBL" id="CAJHOF010000007">
    <property type="protein sequence ID" value="CAD7288417.1"/>
    <property type="molecule type" value="Genomic_DNA"/>
</dbReference>
<keyword evidence="1" id="KW-0732">Signal</keyword>
<dbReference type="PROSITE" id="PS51257">
    <property type="entry name" value="PROKAR_LIPOPROTEIN"/>
    <property type="match status" value="1"/>
</dbReference>
<protein>
    <recommendedName>
        <fullName evidence="4">Lipoprotein</fullName>
    </recommendedName>
</protein>
<dbReference type="InterPro" id="IPR024422">
    <property type="entry name" value="Protein_unknown_function_OB"/>
</dbReference>
<organism evidence="2 3">
    <name type="scientific">Campylobacter majalis</name>
    <dbReference type="NCBI Taxonomy" id="2790656"/>
    <lineage>
        <taxon>Bacteria</taxon>
        <taxon>Pseudomonadati</taxon>
        <taxon>Campylobacterota</taxon>
        <taxon>Epsilonproteobacteria</taxon>
        <taxon>Campylobacterales</taxon>
        <taxon>Campylobacteraceae</taxon>
        <taxon>Campylobacter</taxon>
    </lineage>
</organism>
<dbReference type="RefSeq" id="WP_229932797.1">
    <property type="nucleotide sequence ID" value="NZ_CAJHOF010000007.1"/>
</dbReference>
<evidence type="ECO:0000313" key="2">
    <source>
        <dbReference type="EMBL" id="CAD7288417.1"/>
    </source>
</evidence>
<accession>A0ABN7K7R2</accession>
<reference evidence="2 3" key="1">
    <citation type="submission" date="2020-11" db="EMBL/GenBank/DDBJ databases">
        <authorList>
            <person name="Peeters C."/>
        </authorList>
    </citation>
    <scope>NUCLEOTIDE SEQUENCE [LARGE SCALE GENOMIC DNA]</scope>
    <source>
        <strain evidence="2 3">LMG 7974</strain>
    </source>
</reference>
<feature type="signal peptide" evidence="1">
    <location>
        <begin position="1"/>
        <end position="21"/>
    </location>
</feature>
<gene>
    <name evidence="2" type="ORF">LMG7974_00999</name>
</gene>
<proteinExistence type="predicted"/>
<dbReference type="Pfam" id="PF12869">
    <property type="entry name" value="tRNA_anti-like"/>
    <property type="match status" value="1"/>
</dbReference>
<evidence type="ECO:0008006" key="4">
    <source>
        <dbReference type="Google" id="ProtNLM"/>
    </source>
</evidence>
<sequence length="146" mass="15544">MKKYLKFSLAVVLAGAFAGCAEVTEALNSINKVASGASLATEINPSTICNEWKENEARAIQNYNNKMIKFKGELTHISSSALLSNTASFKSGNADLTYVPENSKADNIATLSKGKSYIVTGKITSISYSLDPKSKCDIGLLGALIE</sequence>
<evidence type="ECO:0000313" key="3">
    <source>
        <dbReference type="Proteomes" id="UP000789803"/>
    </source>
</evidence>
<comment type="caution">
    <text evidence="2">The sequence shown here is derived from an EMBL/GenBank/DDBJ whole genome shotgun (WGS) entry which is preliminary data.</text>
</comment>
<name>A0ABN7K7R2_9BACT</name>
<feature type="chain" id="PRO_5047440612" description="Lipoprotein" evidence="1">
    <location>
        <begin position="22"/>
        <end position="146"/>
    </location>
</feature>
<dbReference type="Proteomes" id="UP000789803">
    <property type="component" value="Unassembled WGS sequence"/>
</dbReference>